<dbReference type="AlphaFoldDB" id="A0A4Y8WHK6"/>
<feature type="domain" description="Phosphatidic acid phosphatase type 2/haloperoxidase" evidence="5">
    <location>
        <begin position="82"/>
        <end position="230"/>
    </location>
</feature>
<dbReference type="OrthoDB" id="5586741at2"/>
<keyword evidence="4" id="KW-0472">Membrane</keyword>
<dbReference type="SUPFAM" id="SSF48317">
    <property type="entry name" value="Acid phosphatase/Vanadium-dependent haloperoxidase"/>
    <property type="match status" value="1"/>
</dbReference>
<name>A0A4Y8WHK6_9VIBR</name>
<evidence type="ECO:0000313" key="7">
    <source>
        <dbReference type="Proteomes" id="UP000297753"/>
    </source>
</evidence>
<evidence type="ECO:0000256" key="2">
    <source>
        <dbReference type="ARBA" id="ARBA00032707"/>
    </source>
</evidence>
<dbReference type="Gene3D" id="1.20.144.10">
    <property type="entry name" value="Phosphatidic acid phosphatase type 2/haloperoxidase"/>
    <property type="match status" value="1"/>
</dbReference>
<evidence type="ECO:0000256" key="1">
    <source>
        <dbReference type="ARBA" id="ARBA00012374"/>
    </source>
</evidence>
<protein>
    <recommendedName>
        <fullName evidence="1">undecaprenyl-diphosphate phosphatase</fullName>
        <ecNumber evidence="1">3.6.1.27</ecNumber>
    </recommendedName>
    <alternativeName>
        <fullName evidence="2">Undecaprenyl pyrophosphate phosphatase</fullName>
    </alternativeName>
</protein>
<evidence type="ECO:0000256" key="4">
    <source>
        <dbReference type="SAM" id="Phobius"/>
    </source>
</evidence>
<dbReference type="InterPro" id="IPR036938">
    <property type="entry name" value="PAP2/HPO_sf"/>
</dbReference>
<dbReference type="EC" id="3.6.1.27" evidence="1"/>
<dbReference type="EMBL" id="SATR01000008">
    <property type="protein sequence ID" value="TFH92299.1"/>
    <property type="molecule type" value="Genomic_DNA"/>
</dbReference>
<keyword evidence="7" id="KW-1185">Reference proteome</keyword>
<dbReference type="Pfam" id="PF01569">
    <property type="entry name" value="PAP2"/>
    <property type="match status" value="1"/>
</dbReference>
<evidence type="ECO:0000313" key="6">
    <source>
        <dbReference type="EMBL" id="TFH92299.1"/>
    </source>
</evidence>
<feature type="transmembrane region" description="Helical" evidence="4">
    <location>
        <begin position="215"/>
        <end position="235"/>
    </location>
</feature>
<sequence>MVKKLLQDKREGLLLLAGFLLIVAPMSLFVSHIDLLSEVCDVVGFSFTALTDSAGSKGFLITLSVLVFISWRVIGFNREFLAKLFQLGVILVIGFAAKTGLKHVTESPRPYTELLTHQLLIPNPEHFYKLDAIQKEEMIDEISQQVSPWRTSHWQGEKDYSFPSGHTIFASICLAFFGGLFMQHKRYGLALMVGVWAVCVGYSRLWLGMHRPMDLVGSIVFVAAVYALMPSFSQLGMWMMQKLKYPAHIHR</sequence>
<dbReference type="CDD" id="cd01610">
    <property type="entry name" value="PAP2_like"/>
    <property type="match status" value="1"/>
</dbReference>
<keyword evidence="4" id="KW-0812">Transmembrane</keyword>
<feature type="transmembrane region" description="Helical" evidence="4">
    <location>
        <begin position="53"/>
        <end position="74"/>
    </location>
</feature>
<feature type="transmembrane region" description="Helical" evidence="4">
    <location>
        <begin position="160"/>
        <end position="182"/>
    </location>
</feature>
<feature type="transmembrane region" description="Helical" evidence="4">
    <location>
        <begin position="12"/>
        <end position="33"/>
    </location>
</feature>
<accession>A0A4Y8WHK6</accession>
<dbReference type="InterPro" id="IPR000326">
    <property type="entry name" value="PAP2/HPO"/>
</dbReference>
<keyword evidence="4" id="KW-1133">Transmembrane helix</keyword>
<dbReference type="PANTHER" id="PTHR14969:SF54">
    <property type="entry name" value="PHOSPHATIDYLGLYCEROPHOSPHATASE B"/>
    <property type="match status" value="1"/>
</dbReference>
<gene>
    <name evidence="6" type="ORF">ELS82_07755</name>
</gene>
<feature type="transmembrane region" description="Helical" evidence="4">
    <location>
        <begin position="189"/>
        <end position="209"/>
    </location>
</feature>
<dbReference type="RefSeq" id="WP_134834989.1">
    <property type="nucleotide sequence ID" value="NZ_SATR01000008.1"/>
</dbReference>
<organism evidence="6 7">
    <name type="scientific">Vibrio ouci</name>
    <dbReference type="NCBI Taxonomy" id="2499078"/>
    <lineage>
        <taxon>Bacteria</taxon>
        <taxon>Pseudomonadati</taxon>
        <taxon>Pseudomonadota</taxon>
        <taxon>Gammaproteobacteria</taxon>
        <taxon>Vibrionales</taxon>
        <taxon>Vibrionaceae</taxon>
        <taxon>Vibrio</taxon>
    </lineage>
</organism>
<evidence type="ECO:0000256" key="3">
    <source>
        <dbReference type="ARBA" id="ARBA00047594"/>
    </source>
</evidence>
<proteinExistence type="predicted"/>
<dbReference type="SMART" id="SM00014">
    <property type="entry name" value="acidPPc"/>
    <property type="match status" value="1"/>
</dbReference>
<dbReference type="Proteomes" id="UP000297753">
    <property type="component" value="Unassembled WGS sequence"/>
</dbReference>
<dbReference type="GO" id="GO:0050380">
    <property type="term" value="F:undecaprenyl-diphosphatase activity"/>
    <property type="evidence" value="ECO:0007669"/>
    <property type="project" value="UniProtKB-EC"/>
</dbReference>
<evidence type="ECO:0000259" key="5">
    <source>
        <dbReference type="SMART" id="SM00014"/>
    </source>
</evidence>
<dbReference type="PANTHER" id="PTHR14969">
    <property type="entry name" value="SPHINGOSINE-1-PHOSPHATE PHOSPHOHYDROLASE"/>
    <property type="match status" value="1"/>
</dbReference>
<reference evidence="6 7" key="1">
    <citation type="submission" date="2019-01" db="EMBL/GenBank/DDBJ databases">
        <title>Vibrio BEI176 sp. nov, a marine bacterium isolated from China: eastern marignal seas.</title>
        <authorList>
            <person name="Li B."/>
        </authorList>
    </citation>
    <scope>NUCLEOTIDE SEQUENCE [LARGE SCALE GENOMIC DNA]</scope>
    <source>
        <strain evidence="6 7">BEI176</strain>
    </source>
</reference>
<dbReference type="GO" id="GO:0005886">
    <property type="term" value="C:plasma membrane"/>
    <property type="evidence" value="ECO:0007669"/>
    <property type="project" value="TreeGrafter"/>
</dbReference>
<comment type="caution">
    <text evidence="6">The sequence shown here is derived from an EMBL/GenBank/DDBJ whole genome shotgun (WGS) entry which is preliminary data.</text>
</comment>
<comment type="catalytic activity">
    <reaction evidence="3">
        <text>di-trans,octa-cis-undecaprenyl diphosphate + H2O = di-trans,octa-cis-undecaprenyl phosphate + phosphate + H(+)</text>
        <dbReference type="Rhea" id="RHEA:28094"/>
        <dbReference type="ChEBI" id="CHEBI:15377"/>
        <dbReference type="ChEBI" id="CHEBI:15378"/>
        <dbReference type="ChEBI" id="CHEBI:43474"/>
        <dbReference type="ChEBI" id="CHEBI:58405"/>
        <dbReference type="ChEBI" id="CHEBI:60392"/>
        <dbReference type="EC" id="3.6.1.27"/>
    </reaction>
</comment>